<feature type="transmembrane region" description="Helical" evidence="1">
    <location>
        <begin position="17"/>
        <end position="36"/>
    </location>
</feature>
<evidence type="ECO:0008006" key="4">
    <source>
        <dbReference type="Google" id="ProtNLM"/>
    </source>
</evidence>
<dbReference type="PANTHER" id="PTHR30164">
    <property type="entry name" value="MTFA PEPTIDASE"/>
    <property type="match status" value="1"/>
</dbReference>
<dbReference type="GO" id="GO:0005829">
    <property type="term" value="C:cytosol"/>
    <property type="evidence" value="ECO:0007669"/>
    <property type="project" value="TreeGrafter"/>
</dbReference>
<name>A0A4R8M9W0_9FLAO</name>
<dbReference type="GO" id="GO:0004177">
    <property type="term" value="F:aminopeptidase activity"/>
    <property type="evidence" value="ECO:0007669"/>
    <property type="project" value="TreeGrafter"/>
</dbReference>
<evidence type="ECO:0000313" key="3">
    <source>
        <dbReference type="Proteomes" id="UP000294824"/>
    </source>
</evidence>
<feature type="transmembrane region" description="Helical" evidence="1">
    <location>
        <begin position="42"/>
        <end position="64"/>
    </location>
</feature>
<dbReference type="SUPFAM" id="SSF55486">
    <property type="entry name" value="Metalloproteases ('zincins'), catalytic domain"/>
    <property type="match status" value="1"/>
</dbReference>
<organism evidence="2 3">
    <name type="scientific">Algibacter lectus</name>
    <dbReference type="NCBI Taxonomy" id="221126"/>
    <lineage>
        <taxon>Bacteria</taxon>
        <taxon>Pseudomonadati</taxon>
        <taxon>Bacteroidota</taxon>
        <taxon>Flavobacteriia</taxon>
        <taxon>Flavobacteriales</taxon>
        <taxon>Flavobacteriaceae</taxon>
        <taxon>Algibacter</taxon>
    </lineage>
</organism>
<dbReference type="InterPro" id="IPR010384">
    <property type="entry name" value="MtfA_fam"/>
</dbReference>
<dbReference type="PANTHER" id="PTHR30164:SF2">
    <property type="entry name" value="PROTEIN MTFA"/>
    <property type="match status" value="1"/>
</dbReference>
<evidence type="ECO:0000256" key="1">
    <source>
        <dbReference type="SAM" id="Phobius"/>
    </source>
</evidence>
<proteinExistence type="predicted"/>
<dbReference type="InterPro" id="IPR042252">
    <property type="entry name" value="MtfA_N"/>
</dbReference>
<gene>
    <name evidence="2" type="ORF">DFQ06_3580</name>
</gene>
<protein>
    <recommendedName>
        <fullName evidence="4">Zinc-dependent peptidase</fullName>
    </recommendedName>
</protein>
<dbReference type="EMBL" id="SORL01000012">
    <property type="protein sequence ID" value="TDY60446.1"/>
    <property type="molecule type" value="Genomic_DNA"/>
</dbReference>
<evidence type="ECO:0000313" key="2">
    <source>
        <dbReference type="EMBL" id="TDY60446.1"/>
    </source>
</evidence>
<dbReference type="AlphaFoldDB" id="A0A4R8M9W0"/>
<dbReference type="Pfam" id="PF06167">
    <property type="entry name" value="Peptidase_M90"/>
    <property type="match status" value="1"/>
</dbReference>
<keyword evidence="1" id="KW-0472">Membrane</keyword>
<keyword evidence="1" id="KW-0812">Transmembrane</keyword>
<accession>A0A4R8M9W0</accession>
<comment type="caution">
    <text evidence="2">The sequence shown here is derived from an EMBL/GenBank/DDBJ whole genome shotgun (WGS) entry which is preliminary data.</text>
</comment>
<keyword evidence="3" id="KW-1185">Reference proteome</keyword>
<dbReference type="CDD" id="cd20170">
    <property type="entry name" value="Peptidase_M90-like"/>
    <property type="match status" value="1"/>
</dbReference>
<dbReference type="Proteomes" id="UP000294824">
    <property type="component" value="Unassembled WGS sequence"/>
</dbReference>
<dbReference type="Gene3D" id="1.10.472.150">
    <property type="entry name" value="Glucose-regulated metallo-peptidase M90, N-terminal domain"/>
    <property type="match status" value="1"/>
</dbReference>
<keyword evidence="1" id="KW-1133">Transmembrane helix</keyword>
<reference evidence="2 3" key="1">
    <citation type="submission" date="2019-03" db="EMBL/GenBank/DDBJ databases">
        <title>Genomic Encyclopedia of Type Strains, Phase III (KMG-III): the genomes of soil and plant-associated and newly described type strains.</title>
        <authorList>
            <person name="Whitman W."/>
        </authorList>
    </citation>
    <scope>NUCLEOTIDE SEQUENCE [LARGE SCALE GENOMIC DNA]</scope>
    <source>
        <strain evidence="2 3">CECT 8301</strain>
    </source>
</reference>
<sequence>MYVQTTIVSVFRLFKNAILHSPYYLILTFSFQMIFLTQNDKYYIGTIVVTILVGVVIFMVFVFIKRVVMSIVDGLEMMYTFFTKRPAFIHLYVFIKKMKPEQIRILEEQFTFYKRLDEKNKLYFRHRVASFIDKKQFIGKEGFLISEQVQVLVSATAVMLTFGFRDFMIEAVEHIIIYPTQYYSQLNKQYHKGEFNTRLKTLVLSWDSFIDGYRIEDDKLNLGIHEFAHAIHFNSIYQEDINSIIFIDTFNELRSLIAEDEFLKNRLITSEYLRDYAFTNDFELLAVILETFIETPLAFRKQFPVVYYKVRQMLNFNFPSY</sequence>